<comment type="function">
    <text evidence="5">A flexible structure which links the flagellar filament to the drive apparatus in the basal body.</text>
</comment>
<dbReference type="Pfam" id="PF00460">
    <property type="entry name" value="Flg_bb_rod"/>
    <property type="match status" value="1"/>
</dbReference>
<keyword evidence="10" id="KW-0969">Cilium</keyword>
<dbReference type="EMBL" id="JAOUSE010000002">
    <property type="protein sequence ID" value="MCU9593087.1"/>
    <property type="molecule type" value="Genomic_DNA"/>
</dbReference>
<feature type="domain" description="Flagellar hook protein FlgE D2" evidence="8">
    <location>
        <begin position="164"/>
        <end position="296"/>
    </location>
</feature>
<evidence type="ECO:0000313" key="11">
    <source>
        <dbReference type="Proteomes" id="UP001208656"/>
    </source>
</evidence>
<keyword evidence="10" id="KW-0966">Cell projection</keyword>
<evidence type="ECO:0000313" key="10">
    <source>
        <dbReference type="EMBL" id="MCU9593087.1"/>
    </source>
</evidence>
<comment type="subcellular location">
    <subcellularLocation>
        <location evidence="1 5">Bacterial flagellum basal body</location>
    </subcellularLocation>
</comment>
<dbReference type="InterPro" id="IPR019776">
    <property type="entry name" value="Flagellar_basal_body_rod_CS"/>
</dbReference>
<comment type="similarity">
    <text evidence="2 5">Belongs to the flagella basal body rod proteins family.</text>
</comment>
<accession>A0ABT2WG94</accession>
<dbReference type="PROSITE" id="PS00588">
    <property type="entry name" value="FLAGELLA_BB_ROD"/>
    <property type="match status" value="1"/>
</dbReference>
<dbReference type="NCBIfam" id="TIGR03506">
    <property type="entry name" value="FlgEFG_subfam"/>
    <property type="match status" value="2"/>
</dbReference>
<feature type="domain" description="Flagellar basal body rod protein N-terminal" evidence="6">
    <location>
        <begin position="5"/>
        <end position="35"/>
    </location>
</feature>
<comment type="caution">
    <text evidence="10">The sequence shown here is derived from an EMBL/GenBank/DDBJ whole genome shotgun (WGS) entry which is preliminary data.</text>
</comment>
<dbReference type="InterPro" id="IPR020013">
    <property type="entry name" value="Flagellar_FlgE/F/G"/>
</dbReference>
<dbReference type="InterPro" id="IPR053967">
    <property type="entry name" value="LlgE_F_G-like_D1"/>
</dbReference>
<keyword evidence="4 5" id="KW-0975">Bacterial flagellum</keyword>
<dbReference type="RefSeq" id="WP_263060754.1">
    <property type="nucleotide sequence ID" value="NZ_JAOUSE010000002.1"/>
</dbReference>
<dbReference type="SUPFAM" id="SSF117143">
    <property type="entry name" value="Flagellar hook protein flgE"/>
    <property type="match status" value="2"/>
</dbReference>
<dbReference type="InterPro" id="IPR010930">
    <property type="entry name" value="Flg_bb/hook_C_dom"/>
</dbReference>
<sequence>MLRSLYSSISGMKNMQTKLDVIGNNISNVNTYGFKKSRVTFKDAINQTISYASRPTETLGGKNAQQVGLGIETGSIDTVFTEGSLQTTGRALDLAISGGDGYFVVRNGSNNYFTRAGNFYIDEQGFLVNSDGNFVLAYDAYSNTLSQIQVPKKIPSNSFKLVGNFDRNFSYSRTVFDTNLNAHSINFEFEKIGNSNTWNVTLQVGGNTVGSFKAIFDEKTGEFKNVDLNGLVTKSGSFSFQLDDGRGGLVEVALDIDLTDVTSISSSNTSADAKGSNVTLTGGLLWEDNAPSPINITVSDGLKEEDITIEFSKGSRNDTVTKWNVTMGDVVPNTVELTFDNITGDLISINGSSTNLDSFPFTSEDGMNFTIDFTNLFSTSNNFSFNADIAELQEYSISGNGDFIVQYSDGSVRRIATLALARFNNPEGLTKIGGNLFNVSENSGDPIFGNGGAGFGIIESGKLEMSNVDLTEEFTEMIVAQRAFQSNSRIITTSDEILQEIVNLKR</sequence>
<dbReference type="Gene3D" id="2.60.98.20">
    <property type="entry name" value="Flagellar hook protein FlgE"/>
    <property type="match status" value="1"/>
</dbReference>
<proteinExistence type="inferred from homology"/>
<evidence type="ECO:0000256" key="2">
    <source>
        <dbReference type="ARBA" id="ARBA00009677"/>
    </source>
</evidence>
<protein>
    <recommendedName>
        <fullName evidence="3 5">Flagellar hook protein FlgE</fullName>
    </recommendedName>
</protein>
<name>A0ABT2WG94_9BACI</name>
<evidence type="ECO:0000256" key="1">
    <source>
        <dbReference type="ARBA" id="ARBA00004117"/>
    </source>
</evidence>
<evidence type="ECO:0000259" key="8">
    <source>
        <dbReference type="Pfam" id="PF07559"/>
    </source>
</evidence>
<evidence type="ECO:0000259" key="9">
    <source>
        <dbReference type="Pfam" id="PF22692"/>
    </source>
</evidence>
<keyword evidence="11" id="KW-1185">Reference proteome</keyword>
<organism evidence="10 11">
    <name type="scientific">Pallidibacillus thermolactis</name>
    <dbReference type="NCBI Taxonomy" id="251051"/>
    <lineage>
        <taxon>Bacteria</taxon>
        <taxon>Bacillati</taxon>
        <taxon>Bacillota</taxon>
        <taxon>Bacilli</taxon>
        <taxon>Bacillales</taxon>
        <taxon>Bacillaceae</taxon>
        <taxon>Pallidibacillus</taxon>
    </lineage>
</organism>
<feature type="domain" description="Flagellar basal-body/hook protein C-terminal" evidence="7">
    <location>
        <begin position="460"/>
        <end position="504"/>
    </location>
</feature>
<dbReference type="Pfam" id="PF22692">
    <property type="entry name" value="LlgE_F_G_D1"/>
    <property type="match status" value="1"/>
</dbReference>
<dbReference type="Proteomes" id="UP001208656">
    <property type="component" value="Unassembled WGS sequence"/>
</dbReference>
<dbReference type="InterPro" id="IPR037058">
    <property type="entry name" value="Falgellar_hook_FlgE_sf"/>
</dbReference>
<evidence type="ECO:0000259" key="7">
    <source>
        <dbReference type="Pfam" id="PF06429"/>
    </source>
</evidence>
<evidence type="ECO:0000256" key="5">
    <source>
        <dbReference type="RuleBase" id="RU362116"/>
    </source>
</evidence>
<dbReference type="PANTHER" id="PTHR30435:SF1">
    <property type="entry name" value="FLAGELLAR HOOK PROTEIN FLGE"/>
    <property type="match status" value="1"/>
</dbReference>
<dbReference type="InterPro" id="IPR037925">
    <property type="entry name" value="FlgE/F/G-like"/>
</dbReference>
<evidence type="ECO:0000256" key="4">
    <source>
        <dbReference type="ARBA" id="ARBA00023143"/>
    </source>
</evidence>
<keyword evidence="10" id="KW-0282">Flagellum</keyword>
<dbReference type="Pfam" id="PF07559">
    <property type="entry name" value="FlgE_D2"/>
    <property type="match status" value="1"/>
</dbReference>
<gene>
    <name evidence="10" type="ORF">OEV82_01285</name>
</gene>
<dbReference type="InterPro" id="IPR001444">
    <property type="entry name" value="Flag_bb_rod_N"/>
</dbReference>
<dbReference type="InterPro" id="IPR011491">
    <property type="entry name" value="FlgE_D2"/>
</dbReference>
<feature type="domain" description="Flagellar hook protein FlgE/F/G-like D1" evidence="9">
    <location>
        <begin position="99"/>
        <end position="157"/>
    </location>
</feature>
<dbReference type="Pfam" id="PF06429">
    <property type="entry name" value="Flg_bbr_C"/>
    <property type="match status" value="1"/>
</dbReference>
<evidence type="ECO:0000259" key="6">
    <source>
        <dbReference type="Pfam" id="PF00460"/>
    </source>
</evidence>
<reference evidence="10 11" key="1">
    <citation type="submission" date="2022-10" db="EMBL/GenBank/DDBJ databases">
        <title>Description of Fervidibacillus gen. nov. in the family Fervidibacillaceae fam. nov. with two species, Fervidibacillus albus sp. nov., and Fervidibacillus halotolerans sp. nov., isolated from tidal flat sediments.</title>
        <authorList>
            <person name="Kwon K.K."/>
            <person name="Yang S.-H."/>
        </authorList>
    </citation>
    <scope>NUCLEOTIDE SEQUENCE [LARGE SCALE GENOMIC DNA]</scope>
    <source>
        <strain evidence="10 11">DSM 23332</strain>
    </source>
</reference>
<dbReference type="PANTHER" id="PTHR30435">
    <property type="entry name" value="FLAGELLAR PROTEIN"/>
    <property type="match status" value="1"/>
</dbReference>
<evidence type="ECO:0000256" key="3">
    <source>
        <dbReference type="ARBA" id="ARBA00019015"/>
    </source>
</evidence>